<comment type="caution">
    <text evidence="2">The sequence shown here is derived from an EMBL/GenBank/DDBJ whole genome shotgun (WGS) entry which is preliminary data.</text>
</comment>
<evidence type="ECO:0000313" key="2">
    <source>
        <dbReference type="EMBL" id="MCE3215766.1"/>
    </source>
</evidence>
<reference evidence="2 3" key="1">
    <citation type="journal article" date="2021" name="BMC Genomics">
        <title>Datura genome reveals duplications of psychoactive alkaloid biosynthetic genes and high mutation rate following tissue culture.</title>
        <authorList>
            <person name="Rajewski A."/>
            <person name="Carter-House D."/>
            <person name="Stajich J."/>
            <person name="Litt A."/>
        </authorList>
    </citation>
    <scope>NUCLEOTIDE SEQUENCE [LARGE SCALE GENOMIC DNA]</scope>
    <source>
        <strain evidence="2">AR-01</strain>
    </source>
</reference>
<sequence>MLKWNIGLSLRLPLELARSREHVYAGERLTDMSNSVLYFHRYARMVMGSRSKATNSRIVHSSKTMLRGTLRGTGHHIYPFFVSFSLTLESKYQIAFVLMEKKMVVPNEPLEEPSALAKKSKGKLVVEESSKGKDYGKEAEGNTKSDQMFNNS</sequence>
<organism evidence="2 3">
    <name type="scientific">Datura stramonium</name>
    <name type="common">Jimsonweed</name>
    <name type="synonym">Common thornapple</name>
    <dbReference type="NCBI Taxonomy" id="4076"/>
    <lineage>
        <taxon>Eukaryota</taxon>
        <taxon>Viridiplantae</taxon>
        <taxon>Streptophyta</taxon>
        <taxon>Embryophyta</taxon>
        <taxon>Tracheophyta</taxon>
        <taxon>Spermatophyta</taxon>
        <taxon>Magnoliopsida</taxon>
        <taxon>eudicotyledons</taxon>
        <taxon>Gunneridae</taxon>
        <taxon>Pentapetalae</taxon>
        <taxon>asterids</taxon>
        <taxon>lamiids</taxon>
        <taxon>Solanales</taxon>
        <taxon>Solanaceae</taxon>
        <taxon>Solanoideae</taxon>
        <taxon>Datureae</taxon>
        <taxon>Datura</taxon>
    </lineage>
</organism>
<feature type="compositionally biased region" description="Basic and acidic residues" evidence="1">
    <location>
        <begin position="124"/>
        <end position="143"/>
    </location>
</feature>
<evidence type="ECO:0000313" key="3">
    <source>
        <dbReference type="Proteomes" id="UP000823775"/>
    </source>
</evidence>
<proteinExistence type="predicted"/>
<dbReference type="Proteomes" id="UP000823775">
    <property type="component" value="Unassembled WGS sequence"/>
</dbReference>
<evidence type="ECO:0000256" key="1">
    <source>
        <dbReference type="SAM" id="MobiDB-lite"/>
    </source>
</evidence>
<name>A0ABS8WW35_DATST</name>
<gene>
    <name evidence="2" type="ORF">HAX54_003392</name>
</gene>
<protein>
    <submittedName>
        <fullName evidence="2">Uncharacterized protein</fullName>
    </submittedName>
</protein>
<keyword evidence="3" id="KW-1185">Reference proteome</keyword>
<dbReference type="EMBL" id="JACEIK010011549">
    <property type="protein sequence ID" value="MCE3215766.1"/>
    <property type="molecule type" value="Genomic_DNA"/>
</dbReference>
<feature type="region of interest" description="Disordered" evidence="1">
    <location>
        <begin position="109"/>
        <end position="152"/>
    </location>
</feature>
<accession>A0ABS8WW35</accession>